<feature type="region of interest" description="Disordered" evidence="5">
    <location>
        <begin position="1"/>
        <end position="37"/>
    </location>
</feature>
<accession>A0A3P1UWW1</accession>
<keyword evidence="2" id="KW-0964">Secreted</keyword>
<evidence type="ECO:0000259" key="7">
    <source>
        <dbReference type="PROSITE" id="PS50847"/>
    </source>
</evidence>
<keyword evidence="9" id="KW-1185">Reference proteome</keyword>
<comment type="caution">
    <text evidence="8">The sequence shown here is derived from an EMBL/GenBank/DDBJ whole genome shotgun (WGS) entry which is preliminary data.</text>
</comment>
<protein>
    <submittedName>
        <fullName evidence="8">LPXTG cell wall anchor domain-containing protein</fullName>
    </submittedName>
</protein>
<name>A0A3P1UWW1_9ACTO</name>
<dbReference type="PROSITE" id="PS50847">
    <property type="entry name" value="GRAM_POS_ANCHORING"/>
    <property type="match status" value="1"/>
</dbReference>
<sequence>MGSASSPQSQAGAPGSRQATGSQPAAPQGRTAALADTGPATTGAAVAAMSLAGLGGAVLMTRRRKG</sequence>
<keyword evidence="6" id="KW-0812">Transmembrane</keyword>
<reference evidence="8 9" key="1">
    <citation type="submission" date="2018-11" db="EMBL/GenBank/DDBJ databases">
        <title>Genomes From Bacteria Associated with the Canine Oral Cavity: a Test Case for Automated Genome-Based Taxonomic Assignment.</title>
        <authorList>
            <person name="Coil D.A."/>
            <person name="Jospin G."/>
            <person name="Darling A.E."/>
            <person name="Wallis C."/>
            <person name="Davis I.J."/>
            <person name="Harris S."/>
            <person name="Eisen J.A."/>
            <person name="Holcombe L.J."/>
            <person name="O'Flynn C."/>
        </authorList>
    </citation>
    <scope>NUCLEOTIDE SEQUENCE [LARGE SCALE GENOMIC DNA]</scope>
    <source>
        <strain evidence="8 9">OH5050</strain>
    </source>
</reference>
<evidence type="ECO:0000313" key="9">
    <source>
        <dbReference type="Proteomes" id="UP000271272"/>
    </source>
</evidence>
<dbReference type="EMBL" id="RQZC01000022">
    <property type="protein sequence ID" value="RRD26108.1"/>
    <property type="molecule type" value="Genomic_DNA"/>
</dbReference>
<evidence type="ECO:0000256" key="1">
    <source>
        <dbReference type="ARBA" id="ARBA00022512"/>
    </source>
</evidence>
<keyword evidence="4" id="KW-0572">Peptidoglycan-anchor</keyword>
<evidence type="ECO:0000256" key="6">
    <source>
        <dbReference type="SAM" id="Phobius"/>
    </source>
</evidence>
<feature type="domain" description="Gram-positive cocci surface proteins LPxTG" evidence="7">
    <location>
        <begin position="34"/>
        <end position="66"/>
    </location>
</feature>
<gene>
    <name evidence="8" type="ORF">EII10_10445</name>
</gene>
<evidence type="ECO:0000313" key="8">
    <source>
        <dbReference type="EMBL" id="RRD26108.1"/>
    </source>
</evidence>
<dbReference type="Proteomes" id="UP000271272">
    <property type="component" value="Unassembled WGS sequence"/>
</dbReference>
<evidence type="ECO:0000256" key="3">
    <source>
        <dbReference type="ARBA" id="ARBA00022729"/>
    </source>
</evidence>
<keyword evidence="6" id="KW-1133">Transmembrane helix</keyword>
<feature type="transmembrane region" description="Helical" evidence="6">
    <location>
        <begin position="40"/>
        <end position="60"/>
    </location>
</feature>
<evidence type="ECO:0000256" key="5">
    <source>
        <dbReference type="SAM" id="MobiDB-lite"/>
    </source>
</evidence>
<keyword evidence="1" id="KW-0134">Cell wall</keyword>
<evidence type="ECO:0000256" key="2">
    <source>
        <dbReference type="ARBA" id="ARBA00022525"/>
    </source>
</evidence>
<proteinExistence type="predicted"/>
<evidence type="ECO:0000256" key="4">
    <source>
        <dbReference type="ARBA" id="ARBA00023088"/>
    </source>
</evidence>
<dbReference type="InterPro" id="IPR019931">
    <property type="entry name" value="LPXTG_anchor"/>
</dbReference>
<organism evidence="8 9">
    <name type="scientific">Actinomyces bowdenii</name>
    <dbReference type="NCBI Taxonomy" id="131109"/>
    <lineage>
        <taxon>Bacteria</taxon>
        <taxon>Bacillati</taxon>
        <taxon>Actinomycetota</taxon>
        <taxon>Actinomycetes</taxon>
        <taxon>Actinomycetales</taxon>
        <taxon>Actinomycetaceae</taxon>
        <taxon>Actinomyces</taxon>
    </lineage>
</organism>
<feature type="compositionally biased region" description="Low complexity" evidence="5">
    <location>
        <begin position="1"/>
        <end position="16"/>
    </location>
</feature>
<keyword evidence="3" id="KW-0732">Signal</keyword>
<keyword evidence="6" id="KW-0472">Membrane</keyword>
<dbReference type="NCBIfam" id="TIGR01167">
    <property type="entry name" value="LPXTG_anchor"/>
    <property type="match status" value="1"/>
</dbReference>
<dbReference type="AlphaFoldDB" id="A0A3P1UWW1"/>
<dbReference type="RefSeq" id="WP_124934440.1">
    <property type="nucleotide sequence ID" value="NZ_JAGFOU010000014.1"/>
</dbReference>